<reference evidence="2" key="1">
    <citation type="journal article" date="2023" name="G3 (Bethesda)">
        <title>Genome assembly and association tests identify interacting loci associated with vigor, precocity, and sex in interspecific pistachio rootstocks.</title>
        <authorList>
            <person name="Palmer W."/>
            <person name="Jacygrad E."/>
            <person name="Sagayaradj S."/>
            <person name="Cavanaugh K."/>
            <person name="Han R."/>
            <person name="Bertier L."/>
            <person name="Beede B."/>
            <person name="Kafkas S."/>
            <person name="Golino D."/>
            <person name="Preece J."/>
            <person name="Michelmore R."/>
        </authorList>
    </citation>
    <scope>NUCLEOTIDE SEQUENCE [LARGE SCALE GENOMIC DNA]</scope>
</reference>
<accession>A0ACC1BXB6</accession>
<evidence type="ECO:0000313" key="2">
    <source>
        <dbReference type="Proteomes" id="UP001164250"/>
    </source>
</evidence>
<evidence type="ECO:0000313" key="1">
    <source>
        <dbReference type="EMBL" id="KAJ0103584.1"/>
    </source>
</evidence>
<dbReference type="Proteomes" id="UP001164250">
    <property type="component" value="Chromosome 3"/>
</dbReference>
<gene>
    <name evidence="1" type="ORF">Patl1_03918</name>
</gene>
<keyword evidence="2" id="KW-1185">Reference proteome</keyword>
<protein>
    <submittedName>
        <fullName evidence="1">Uncharacterized protein</fullName>
    </submittedName>
</protein>
<sequence length="412" mass="46961">MSSFTSSTAKRISQIPHKFPKFKPFSQHKPQTKPLNNGHHHELRASQMENSIYNLLTIDGWESLNHMDYKLASLRPVHGKLALRFLNWVVKNPGLELTHFTHLLCLTAHVLVKARMYDDAKVIFRQLAHMVIGQNSVFGALMNTYPLCNSNPSVFDLLIRVYMREGMVVEGLETFRLMGVRGFNPSIFTCNMMLGCLQKECGVGSVWLVFREMLARKICPIVATFNVLINVLCLEGNLKKADYLVRKMEESGYVPNVVMYNALLNWYCKMGRYKATFVLIDHMGCKDIKADVCTYNMFTGDLCRTNISSKGYLLLKNMRKRRISPNKVTYNTLIINGFVREGKIGIATRVFDEMSMLNLSPNGITYNALIDGHCNKGNFEEALRLLVRTEAVGLRPNEVSYGALNFKWIMST</sequence>
<comment type="caution">
    <text evidence="1">The sequence shown here is derived from an EMBL/GenBank/DDBJ whole genome shotgun (WGS) entry which is preliminary data.</text>
</comment>
<proteinExistence type="predicted"/>
<organism evidence="1 2">
    <name type="scientific">Pistacia atlantica</name>
    <dbReference type="NCBI Taxonomy" id="434234"/>
    <lineage>
        <taxon>Eukaryota</taxon>
        <taxon>Viridiplantae</taxon>
        <taxon>Streptophyta</taxon>
        <taxon>Embryophyta</taxon>
        <taxon>Tracheophyta</taxon>
        <taxon>Spermatophyta</taxon>
        <taxon>Magnoliopsida</taxon>
        <taxon>eudicotyledons</taxon>
        <taxon>Gunneridae</taxon>
        <taxon>Pentapetalae</taxon>
        <taxon>rosids</taxon>
        <taxon>malvids</taxon>
        <taxon>Sapindales</taxon>
        <taxon>Anacardiaceae</taxon>
        <taxon>Pistacia</taxon>
    </lineage>
</organism>
<dbReference type="EMBL" id="CM047899">
    <property type="protein sequence ID" value="KAJ0103584.1"/>
    <property type="molecule type" value="Genomic_DNA"/>
</dbReference>
<name>A0ACC1BXB6_9ROSI</name>